<reference evidence="2 3" key="1">
    <citation type="journal article" date="2014" name="Int. J. Syst. Evol. Microbiol.">
        <title>Carboxylicivirga gen. nov. in the family Marinilabiliaceae with two novel species, Carboxylicivirga mesophila sp. nov. and Carboxylicivirga taeanensis sp. nov., and reclassification of Cytophaga fermentans as Saccharicrinis fermentans gen. nov., comb. nov.</title>
        <authorList>
            <person name="Yang S.H."/>
            <person name="Seo H.S."/>
            <person name="Woo J.H."/>
            <person name="Oh H.M."/>
            <person name="Jang H."/>
            <person name="Lee J.H."/>
            <person name="Kim S.J."/>
            <person name="Kwon K.K."/>
        </authorList>
    </citation>
    <scope>NUCLEOTIDE SEQUENCE [LARGE SCALE GENOMIC DNA]</scope>
    <source>
        <strain evidence="2 3">JCM 18290</strain>
    </source>
</reference>
<dbReference type="EMBL" id="JAGUCN010000004">
    <property type="protein sequence ID" value="MBS2210709.1"/>
    <property type="molecule type" value="Genomic_DNA"/>
</dbReference>
<feature type="chain" id="PRO_5046898038" description="Conjugative transposon protein TraI" evidence="1">
    <location>
        <begin position="25"/>
        <end position="216"/>
    </location>
</feature>
<dbReference type="RefSeq" id="WP_212226247.1">
    <property type="nucleotide sequence ID" value="NZ_JAGUCN010000004.1"/>
</dbReference>
<keyword evidence="1" id="KW-0732">Signal</keyword>
<accession>A0ABS5K6X8</accession>
<name>A0ABS5K6X8_9BACT</name>
<feature type="signal peptide" evidence="1">
    <location>
        <begin position="1"/>
        <end position="24"/>
    </location>
</feature>
<organism evidence="2 3">
    <name type="scientific">Carboxylicivirga mesophila</name>
    <dbReference type="NCBI Taxonomy" id="1166478"/>
    <lineage>
        <taxon>Bacteria</taxon>
        <taxon>Pseudomonadati</taxon>
        <taxon>Bacteroidota</taxon>
        <taxon>Bacteroidia</taxon>
        <taxon>Marinilabiliales</taxon>
        <taxon>Marinilabiliaceae</taxon>
        <taxon>Carboxylicivirga</taxon>
    </lineage>
</organism>
<gene>
    <name evidence="2" type="ORF">KEM09_04810</name>
</gene>
<evidence type="ECO:0000313" key="3">
    <source>
        <dbReference type="Proteomes" id="UP000721861"/>
    </source>
</evidence>
<evidence type="ECO:0000313" key="2">
    <source>
        <dbReference type="EMBL" id="MBS2210709.1"/>
    </source>
</evidence>
<dbReference type="Proteomes" id="UP000721861">
    <property type="component" value="Unassembled WGS sequence"/>
</dbReference>
<protein>
    <recommendedName>
        <fullName evidence="4">Conjugative transposon protein TraI</fullName>
    </recommendedName>
</protein>
<proteinExistence type="predicted"/>
<comment type="caution">
    <text evidence="2">The sequence shown here is derived from an EMBL/GenBank/DDBJ whole genome shotgun (WGS) entry which is preliminary data.</text>
</comment>
<evidence type="ECO:0000256" key="1">
    <source>
        <dbReference type="SAM" id="SignalP"/>
    </source>
</evidence>
<keyword evidence="3" id="KW-1185">Reference proteome</keyword>
<sequence length="216" mass="24753">MKTIYTIILTSVLLIASHQLHAQAAVSDVGAGIQREALWTQEKGILSKMNWYNLLIKALNGDIKGLTGELLGIDQELLDAVENVSGLIKDYKRIQETRQMLSKILDIYTEKVPRLIQDHNFTPQQAAAILQAFDIILTDSRDLVTEVLNTITIDKAFLMDDKARYDVINGIYRQVHRHYGTICYLYNKILYASYMKSYQLGDLKTFAFYYSLYETN</sequence>
<evidence type="ECO:0008006" key="4">
    <source>
        <dbReference type="Google" id="ProtNLM"/>
    </source>
</evidence>